<evidence type="ECO:0000313" key="3">
    <source>
        <dbReference type="EMBL" id="KRG20784.1"/>
    </source>
</evidence>
<dbReference type="EMBL" id="LKAJ01000008">
    <property type="protein sequence ID" value="KRG20784.1"/>
    <property type="molecule type" value="Genomic_DNA"/>
</dbReference>
<dbReference type="STRING" id="295108.HT99x_02001"/>
<gene>
    <name evidence="4" type="ORF">HT99x_007425</name>
    <name evidence="3" type="ORF">HT99x_02001</name>
</gene>
<sequence length="313" mass="35147">MRRQTTIIACFLVAMFSLVGSTVASATVKGIYINQGTLENTAKLNELIQQSKAVGINTFVVDLQKVTRNYQKNINLIKQNGIRYVVRIVVFPDGGRAQQIKSKEYWQNRAKLIDTAVSMGADEIQLDYIRYSSKQSPSAQNAKDVKEVIKFFKQRADSHKVPLQIDIFGEVSFKESPRIGQNIELFADTIDGACPMVYPSHYHPYQTHSKQPYETVYKSLKALKSKFDNNSTPFKLIPYVEASNYHYRMSSAQKSRYVLAQIKAAEDAKADGWYVWSPTNAYGSLFDALKGRGNSTTASTVPAKAKEKATIVN</sequence>
<dbReference type="SUPFAM" id="SSF51445">
    <property type="entry name" value="(Trans)glycosidases"/>
    <property type="match status" value="1"/>
</dbReference>
<comment type="caution">
    <text evidence="3">The sequence shown here is derived from an EMBL/GenBank/DDBJ whole genome shotgun (WGS) entry which is preliminary data.</text>
</comment>
<dbReference type="GO" id="GO:0016787">
    <property type="term" value="F:hydrolase activity"/>
    <property type="evidence" value="ECO:0007669"/>
    <property type="project" value="UniProtKB-KW"/>
</dbReference>
<feature type="domain" description="DUF4015" evidence="2">
    <location>
        <begin position="101"/>
        <end position="282"/>
    </location>
</feature>
<dbReference type="EMBL" id="LKAJ02000001">
    <property type="protein sequence ID" value="MCS5711260.1"/>
    <property type="molecule type" value="Genomic_DNA"/>
</dbReference>
<accession>A0A0Q9YJM3</accession>
<reference evidence="4" key="3">
    <citation type="submission" date="2021-06" db="EMBL/GenBank/DDBJ databases">
        <title>Genomic Description and Analysis of Intracellular Bacteria, Candidatus Berkiella cookevillensis and Candidatus Berkiella aquae.</title>
        <authorList>
            <person name="Kidane D.T."/>
            <person name="Mehari Y.T."/>
            <person name="Rice F.C."/>
            <person name="Arivett B.A."/>
            <person name="Farone A.L."/>
            <person name="Berk S.G."/>
            <person name="Farone M.B."/>
        </authorList>
    </citation>
    <scope>NUCLEOTIDE SEQUENCE</scope>
    <source>
        <strain evidence="4">HT99</strain>
    </source>
</reference>
<dbReference type="RefSeq" id="WP_075066628.1">
    <property type="nucleotide sequence ID" value="NZ_LKAJ02000001.1"/>
</dbReference>
<keyword evidence="1" id="KW-0732">Signal</keyword>
<evidence type="ECO:0000313" key="4">
    <source>
        <dbReference type="EMBL" id="MCS5711260.1"/>
    </source>
</evidence>
<dbReference type="OrthoDB" id="9774125at2"/>
<evidence type="ECO:0000256" key="1">
    <source>
        <dbReference type="SAM" id="SignalP"/>
    </source>
</evidence>
<keyword evidence="5" id="KW-1185">Reference proteome</keyword>
<feature type="signal peptide" evidence="1">
    <location>
        <begin position="1"/>
        <end position="26"/>
    </location>
</feature>
<feature type="chain" id="PRO_5043129669" evidence="1">
    <location>
        <begin position="27"/>
        <end position="313"/>
    </location>
</feature>
<dbReference type="InterPro" id="IPR025275">
    <property type="entry name" value="DUF4015"/>
</dbReference>
<organism evidence="3">
    <name type="scientific">Candidatus Berkiella aquae</name>
    <dbReference type="NCBI Taxonomy" id="295108"/>
    <lineage>
        <taxon>Bacteria</taxon>
        <taxon>Pseudomonadati</taxon>
        <taxon>Pseudomonadota</taxon>
        <taxon>Gammaproteobacteria</taxon>
        <taxon>Candidatus Berkiellales</taxon>
        <taxon>Candidatus Berkiellaceae</taxon>
        <taxon>Candidatus Berkiella</taxon>
    </lineage>
</organism>
<evidence type="ECO:0000259" key="2">
    <source>
        <dbReference type="Pfam" id="PF13200"/>
    </source>
</evidence>
<protein>
    <submittedName>
        <fullName evidence="4">Glycoside hydrolase</fullName>
    </submittedName>
</protein>
<dbReference type="InterPro" id="IPR017853">
    <property type="entry name" value="GH"/>
</dbReference>
<keyword evidence="4" id="KW-0378">Hydrolase</keyword>
<name>A0A0Q9YJM3_9GAMM</name>
<evidence type="ECO:0000313" key="5">
    <source>
        <dbReference type="Proteomes" id="UP000051497"/>
    </source>
</evidence>
<reference evidence="3" key="1">
    <citation type="submission" date="2015-09" db="EMBL/GenBank/DDBJ databases">
        <title>Draft Genome Sequences of Two Novel Amoeba-resistant Intranuclear Bacteria, Candidatus Berkiella cookevillensis and Candidatus Berkiella aquae.</title>
        <authorList>
            <person name="Mehari Y.T."/>
            <person name="Arivett B.A."/>
            <person name="Farone A.L."/>
            <person name="Gunderson J.H."/>
            <person name="Farone M.B."/>
        </authorList>
    </citation>
    <scope>NUCLEOTIDE SEQUENCE [LARGE SCALE GENOMIC DNA]</scope>
    <source>
        <strain evidence="3">HT99</strain>
    </source>
</reference>
<dbReference type="Pfam" id="PF13200">
    <property type="entry name" value="DUF4015"/>
    <property type="match status" value="1"/>
</dbReference>
<reference evidence="4" key="2">
    <citation type="journal article" date="2016" name="Genome Announc.">
        <title>Draft Genome Sequences of Two Novel Amoeba-Resistant Intranuclear Bacteria, 'Candidatus Berkiella cookevillensis' and 'Candidatus Berkiella aquae'.</title>
        <authorList>
            <person name="Mehari Y.T."/>
            <person name="Arivett B.A."/>
            <person name="Farone A.L."/>
            <person name="Gunderson J.H."/>
            <person name="Farone M.B."/>
        </authorList>
    </citation>
    <scope>NUCLEOTIDE SEQUENCE</scope>
    <source>
        <strain evidence="4">HT99</strain>
    </source>
</reference>
<dbReference type="Proteomes" id="UP000051497">
    <property type="component" value="Unassembled WGS sequence"/>
</dbReference>
<dbReference type="AlphaFoldDB" id="A0A0Q9YJM3"/>
<proteinExistence type="predicted"/>